<keyword evidence="3" id="KW-0238">DNA-binding</keyword>
<dbReference type="AlphaFoldDB" id="A0A451CZU9"/>
<protein>
    <submittedName>
        <fullName evidence="3">DNA-binding transcriptional regulator BolA</fullName>
    </submittedName>
</protein>
<dbReference type="OrthoDB" id="9801469at2"/>
<sequence length="103" mass="12469">MTYKTIKTKLYREFSPFYLVIKNENHYHQTYSDLGSHFKVIIVSHIFNNKSRIQRHRAIYSVLELEIKNNIHSLSIKAYTLIEWSNIKNIHFIYDNSKCLNYK</sequence>
<dbReference type="Pfam" id="PF01722">
    <property type="entry name" value="BolA"/>
    <property type="match status" value="1"/>
</dbReference>
<reference evidence="3 4" key="1">
    <citation type="submission" date="2019-02" db="EMBL/GenBank/DDBJ databases">
        <authorList>
            <person name="Manzano-Marin A."/>
            <person name="Manzano-Marin A."/>
        </authorList>
    </citation>
    <scope>NUCLEOTIDE SEQUENCE [LARGE SCALE GENOMIC DNA]</scope>
    <source>
        <strain evidence="3 4">ErCicurtihirsuta</strain>
    </source>
</reference>
<evidence type="ECO:0000256" key="1">
    <source>
        <dbReference type="ARBA" id="ARBA00005578"/>
    </source>
</evidence>
<organism evidence="3 4">
    <name type="scientific">Candidatus Erwinia haradaeae</name>
    <dbReference type="NCBI Taxonomy" id="1922217"/>
    <lineage>
        <taxon>Bacteria</taxon>
        <taxon>Pseudomonadati</taxon>
        <taxon>Pseudomonadota</taxon>
        <taxon>Gammaproteobacteria</taxon>
        <taxon>Enterobacterales</taxon>
        <taxon>Erwiniaceae</taxon>
        <taxon>Erwinia</taxon>
    </lineage>
</organism>
<dbReference type="Gene3D" id="3.30.300.90">
    <property type="entry name" value="BolA-like"/>
    <property type="match status" value="1"/>
</dbReference>
<proteinExistence type="inferred from homology"/>
<evidence type="ECO:0000313" key="4">
    <source>
        <dbReference type="Proteomes" id="UP000294364"/>
    </source>
</evidence>
<dbReference type="InterPro" id="IPR002634">
    <property type="entry name" value="BolA"/>
</dbReference>
<gene>
    <name evidence="3" type="primary">bolA</name>
    <name evidence="3" type="ORF">ERCICURT3053_350</name>
</gene>
<dbReference type="InterPro" id="IPR036065">
    <property type="entry name" value="BolA-like_sf"/>
</dbReference>
<dbReference type="PANTHER" id="PTHR46229:SF2">
    <property type="entry name" value="BOLA-LIKE PROTEIN 1"/>
    <property type="match status" value="1"/>
</dbReference>
<dbReference type="PANTHER" id="PTHR46229">
    <property type="entry name" value="BOLA TRANSCRIPTION REGULATOR"/>
    <property type="match status" value="1"/>
</dbReference>
<accession>A0A451CZU9</accession>
<dbReference type="SUPFAM" id="SSF82657">
    <property type="entry name" value="BolA-like"/>
    <property type="match status" value="1"/>
</dbReference>
<evidence type="ECO:0000256" key="2">
    <source>
        <dbReference type="RuleBase" id="RU003860"/>
    </source>
</evidence>
<dbReference type="PIRSF" id="PIRSF003113">
    <property type="entry name" value="BolA"/>
    <property type="match status" value="1"/>
</dbReference>
<dbReference type="InterPro" id="IPR050961">
    <property type="entry name" value="BolA/IbaG_stress_morph_reg"/>
</dbReference>
<dbReference type="EMBL" id="LR217698">
    <property type="protein sequence ID" value="VFP78714.1"/>
    <property type="molecule type" value="Genomic_DNA"/>
</dbReference>
<evidence type="ECO:0000313" key="3">
    <source>
        <dbReference type="EMBL" id="VFP78714.1"/>
    </source>
</evidence>
<dbReference type="GO" id="GO:0003677">
    <property type="term" value="F:DNA binding"/>
    <property type="evidence" value="ECO:0007669"/>
    <property type="project" value="UniProtKB-KW"/>
</dbReference>
<comment type="similarity">
    <text evidence="1 2">Belongs to the BolA/IbaG family.</text>
</comment>
<dbReference type="Proteomes" id="UP000294364">
    <property type="component" value="Chromosome"/>
</dbReference>
<dbReference type="RefSeq" id="WP_157992024.1">
    <property type="nucleotide sequence ID" value="NZ_LR217698.1"/>
</dbReference>
<name>A0A451CZU9_9GAMM</name>